<dbReference type="SUPFAM" id="SSF48452">
    <property type="entry name" value="TPR-like"/>
    <property type="match status" value="1"/>
</dbReference>
<proteinExistence type="predicted"/>
<comment type="caution">
    <text evidence="1">The sequence shown here is derived from an EMBL/GenBank/DDBJ whole genome shotgun (WGS) entry which is preliminary data.</text>
</comment>
<dbReference type="Gene3D" id="1.25.40.10">
    <property type="entry name" value="Tetratricopeptide repeat domain"/>
    <property type="match status" value="1"/>
</dbReference>
<organism evidence="1 2">
    <name type="scientific">Carpediemonas membranifera</name>
    <dbReference type="NCBI Taxonomy" id="201153"/>
    <lineage>
        <taxon>Eukaryota</taxon>
        <taxon>Metamonada</taxon>
        <taxon>Carpediemonas-like organisms</taxon>
        <taxon>Carpediemonas</taxon>
    </lineage>
</organism>
<dbReference type="AlphaFoldDB" id="A0A8J6E1K2"/>
<accession>A0A8J6E1K2</accession>
<evidence type="ECO:0000313" key="1">
    <source>
        <dbReference type="EMBL" id="KAG9390742.1"/>
    </source>
</evidence>
<sequence length="255" mass="28800">MKSAKVQHLEMFADIRVKIDELEDYNESYFESDRADVLYAKNDEIQLILRDMAPSTREEQIEHSFLIGKALVMSTDDHNPEADANLSNAIRLDATHADSLYYLTQSSLNAGDIYMAHSCIERLLRLSSDPRHQSLYTVVLRRLYAWNKSIQVHPSLAAPQNPAQFMDQALRISARLAISAPNDSVLWDRYALAALFIQTMRKSPATESDVKSLRTAIVALDKAAAIDGSRGRGTNPDRAYNRRMAERMIEEAGRV</sequence>
<dbReference type="Proteomes" id="UP000717585">
    <property type="component" value="Unassembled WGS sequence"/>
</dbReference>
<name>A0A8J6E1K2_9EUKA</name>
<dbReference type="EMBL" id="JAHDYR010000062">
    <property type="protein sequence ID" value="KAG9390742.1"/>
    <property type="molecule type" value="Genomic_DNA"/>
</dbReference>
<reference evidence="1" key="1">
    <citation type="submission" date="2021-05" db="EMBL/GenBank/DDBJ databases">
        <title>A free-living protist that lacks canonical eukaryotic 1 DNA replication and segregation systems.</title>
        <authorList>
            <person name="Salas-Leiva D.E."/>
            <person name="Tromer E.C."/>
            <person name="Curtis B.A."/>
            <person name="Jerlstrom-Hultqvist J."/>
            <person name="Kolisko M."/>
            <person name="Yi Z."/>
            <person name="Salas-Leiva J.S."/>
            <person name="Gallot-Lavallee L."/>
            <person name="Kops G.J.P.L."/>
            <person name="Archibald J.M."/>
            <person name="Simpson A.G.B."/>
            <person name="Roger A.J."/>
        </authorList>
    </citation>
    <scope>NUCLEOTIDE SEQUENCE</scope>
    <source>
        <strain evidence="1">BICM</strain>
    </source>
</reference>
<keyword evidence="2" id="KW-1185">Reference proteome</keyword>
<dbReference type="InterPro" id="IPR011990">
    <property type="entry name" value="TPR-like_helical_dom_sf"/>
</dbReference>
<evidence type="ECO:0000313" key="2">
    <source>
        <dbReference type="Proteomes" id="UP000717585"/>
    </source>
</evidence>
<dbReference type="OrthoDB" id="423589at2759"/>
<gene>
    <name evidence="1" type="ORF">J8273_6995</name>
</gene>
<protein>
    <submittedName>
        <fullName evidence="1">Tetratricopeptide repeat protein 5</fullName>
    </submittedName>
</protein>